<protein>
    <submittedName>
        <fullName evidence="6">LysR family transcriptional regulator</fullName>
    </submittedName>
</protein>
<dbReference type="PROSITE" id="PS50931">
    <property type="entry name" value="HTH_LYSR"/>
    <property type="match status" value="1"/>
</dbReference>
<name>A0A964WTU7_9HYPH</name>
<dbReference type="CDD" id="cd08451">
    <property type="entry name" value="PBP2_BudR"/>
    <property type="match status" value="1"/>
</dbReference>
<organism evidence="6 7">
    <name type="scientific">Propylenella binzhouense</name>
    <dbReference type="NCBI Taxonomy" id="2555902"/>
    <lineage>
        <taxon>Bacteria</taxon>
        <taxon>Pseudomonadati</taxon>
        <taxon>Pseudomonadota</taxon>
        <taxon>Alphaproteobacteria</taxon>
        <taxon>Hyphomicrobiales</taxon>
        <taxon>Propylenellaceae</taxon>
        <taxon>Propylenella</taxon>
    </lineage>
</organism>
<dbReference type="SUPFAM" id="SSF46785">
    <property type="entry name" value="Winged helix' DNA-binding domain"/>
    <property type="match status" value="1"/>
</dbReference>
<dbReference type="Pfam" id="PF03466">
    <property type="entry name" value="LysR_substrate"/>
    <property type="match status" value="1"/>
</dbReference>
<dbReference type="InterPro" id="IPR005119">
    <property type="entry name" value="LysR_subst-bd"/>
</dbReference>
<sequence>MDMIDLRHLAYLVAVADEGTITRAAERLGIQQPPLTRQLRALEERVGVPLIHRLPRGVELTEAGKVLAEEGRVLTGRLDRAIEAARRTARGELGRLAAGFTSSSGFHPFVPAVIRAFREEWPEVALGLEEWGTVELADLVRHEHLDIAFVRTPSSVAPELALESVLDEPMVLAVPAGHRLAADPPEAGIRLADLAEETFVMYRRSAGPGLYDTVIAACVAAGFSPHVGQETPRTLSTLSLVAAGFGISVVPASMRRMDAGNVVYVPIAAPGINAPLQIVYRRGDRSRAVQHFRGVVRRMARTAAL</sequence>
<dbReference type="Pfam" id="PF00126">
    <property type="entry name" value="HTH_1"/>
    <property type="match status" value="1"/>
</dbReference>
<dbReference type="InterPro" id="IPR036388">
    <property type="entry name" value="WH-like_DNA-bd_sf"/>
</dbReference>
<dbReference type="AlphaFoldDB" id="A0A964WTU7"/>
<dbReference type="InterPro" id="IPR000847">
    <property type="entry name" value="LysR_HTH_N"/>
</dbReference>
<evidence type="ECO:0000256" key="2">
    <source>
        <dbReference type="ARBA" id="ARBA00023015"/>
    </source>
</evidence>
<reference evidence="6" key="1">
    <citation type="submission" date="2019-03" db="EMBL/GenBank/DDBJ databases">
        <title>Afifella sp. nov., isolated from activated sludge.</title>
        <authorList>
            <person name="Li Q."/>
            <person name="Liu Y."/>
        </authorList>
    </citation>
    <scope>NUCLEOTIDE SEQUENCE</scope>
    <source>
        <strain evidence="6">L72</strain>
    </source>
</reference>
<keyword evidence="3" id="KW-0238">DNA-binding</keyword>
<evidence type="ECO:0000256" key="4">
    <source>
        <dbReference type="ARBA" id="ARBA00023163"/>
    </source>
</evidence>
<comment type="similarity">
    <text evidence="1">Belongs to the LysR transcriptional regulatory family.</text>
</comment>
<evidence type="ECO:0000256" key="3">
    <source>
        <dbReference type="ARBA" id="ARBA00023125"/>
    </source>
</evidence>
<evidence type="ECO:0000313" key="7">
    <source>
        <dbReference type="Proteomes" id="UP000773614"/>
    </source>
</evidence>
<dbReference type="Gene3D" id="1.10.10.10">
    <property type="entry name" value="Winged helix-like DNA-binding domain superfamily/Winged helix DNA-binding domain"/>
    <property type="match status" value="1"/>
</dbReference>
<evidence type="ECO:0000259" key="5">
    <source>
        <dbReference type="PROSITE" id="PS50931"/>
    </source>
</evidence>
<evidence type="ECO:0000256" key="1">
    <source>
        <dbReference type="ARBA" id="ARBA00009437"/>
    </source>
</evidence>
<dbReference type="GO" id="GO:0003677">
    <property type="term" value="F:DNA binding"/>
    <property type="evidence" value="ECO:0007669"/>
    <property type="project" value="UniProtKB-KW"/>
</dbReference>
<gene>
    <name evidence="6" type="ORF">E4O86_11660</name>
</gene>
<dbReference type="InterPro" id="IPR036390">
    <property type="entry name" value="WH_DNA-bd_sf"/>
</dbReference>
<dbReference type="PANTHER" id="PTHR30346:SF30">
    <property type="entry name" value="SMALL NEUTRAL PROTEASE REGULATORY PROTEIN"/>
    <property type="match status" value="1"/>
</dbReference>
<proteinExistence type="inferred from homology"/>
<dbReference type="FunFam" id="1.10.10.10:FF:000001">
    <property type="entry name" value="LysR family transcriptional regulator"/>
    <property type="match status" value="1"/>
</dbReference>
<dbReference type="Gene3D" id="3.40.190.10">
    <property type="entry name" value="Periplasmic binding protein-like II"/>
    <property type="match status" value="2"/>
</dbReference>
<accession>A0A964WTU7</accession>
<dbReference type="GO" id="GO:0032993">
    <property type="term" value="C:protein-DNA complex"/>
    <property type="evidence" value="ECO:0007669"/>
    <property type="project" value="TreeGrafter"/>
</dbReference>
<keyword evidence="4" id="KW-0804">Transcription</keyword>
<keyword evidence="2" id="KW-0805">Transcription regulation</keyword>
<dbReference type="PANTHER" id="PTHR30346">
    <property type="entry name" value="TRANSCRIPTIONAL DUAL REGULATOR HCAR-RELATED"/>
    <property type="match status" value="1"/>
</dbReference>
<dbReference type="OrthoDB" id="9811588at2"/>
<comment type="caution">
    <text evidence="6">The sequence shown here is derived from an EMBL/GenBank/DDBJ whole genome shotgun (WGS) entry which is preliminary data.</text>
</comment>
<keyword evidence="7" id="KW-1185">Reference proteome</keyword>
<dbReference type="SUPFAM" id="SSF53850">
    <property type="entry name" value="Periplasmic binding protein-like II"/>
    <property type="match status" value="1"/>
</dbReference>
<evidence type="ECO:0000313" key="6">
    <source>
        <dbReference type="EMBL" id="MYZ48363.1"/>
    </source>
</evidence>
<dbReference type="Proteomes" id="UP000773614">
    <property type="component" value="Unassembled WGS sequence"/>
</dbReference>
<dbReference type="GO" id="GO:0003700">
    <property type="term" value="F:DNA-binding transcription factor activity"/>
    <property type="evidence" value="ECO:0007669"/>
    <property type="project" value="InterPro"/>
</dbReference>
<dbReference type="PRINTS" id="PR00039">
    <property type="entry name" value="HTHLYSR"/>
</dbReference>
<dbReference type="EMBL" id="SPKJ01000035">
    <property type="protein sequence ID" value="MYZ48363.1"/>
    <property type="molecule type" value="Genomic_DNA"/>
</dbReference>
<feature type="domain" description="HTH lysR-type" evidence="5">
    <location>
        <begin position="4"/>
        <end position="61"/>
    </location>
</feature>
<dbReference type="InterPro" id="IPR037410">
    <property type="entry name" value="BudR_PBP2"/>
</dbReference>